<keyword evidence="7" id="KW-0449">Lipoprotein</keyword>
<comment type="similarity">
    <text evidence="2">Belongs to the GerABKC lipoprotein family.</text>
</comment>
<evidence type="ECO:0000256" key="7">
    <source>
        <dbReference type="ARBA" id="ARBA00023288"/>
    </source>
</evidence>
<dbReference type="Pfam" id="PF25198">
    <property type="entry name" value="Spore_GerAC_N"/>
    <property type="match status" value="1"/>
</dbReference>
<evidence type="ECO:0000313" key="11">
    <source>
        <dbReference type="Proteomes" id="UP000194267"/>
    </source>
</evidence>
<evidence type="ECO:0000256" key="1">
    <source>
        <dbReference type="ARBA" id="ARBA00004635"/>
    </source>
</evidence>
<dbReference type="EMBL" id="LWLV01000164">
    <property type="protein sequence ID" value="OTA41895.1"/>
    <property type="molecule type" value="Genomic_DNA"/>
</dbReference>
<dbReference type="PANTHER" id="PTHR35789:SF1">
    <property type="entry name" value="SPORE GERMINATION PROTEIN B3"/>
    <property type="match status" value="1"/>
</dbReference>
<name>A0A1Y2T9N3_SYMTR</name>
<keyword evidence="6" id="KW-0564">Palmitate</keyword>
<dbReference type="AlphaFoldDB" id="A0A1Y2T9N3"/>
<keyword evidence="5" id="KW-0472">Membrane</keyword>
<dbReference type="PROSITE" id="PS51257">
    <property type="entry name" value="PROKAR_LIPOPROTEIN"/>
    <property type="match status" value="1"/>
</dbReference>
<evidence type="ECO:0008006" key="12">
    <source>
        <dbReference type="Google" id="ProtNLM"/>
    </source>
</evidence>
<comment type="caution">
    <text evidence="10">The sequence shown here is derived from an EMBL/GenBank/DDBJ whole genome shotgun (WGS) entry which is preliminary data.</text>
</comment>
<dbReference type="InterPro" id="IPR038501">
    <property type="entry name" value="Spore_GerAC_C_sf"/>
</dbReference>
<evidence type="ECO:0000256" key="6">
    <source>
        <dbReference type="ARBA" id="ARBA00023139"/>
    </source>
</evidence>
<dbReference type="Pfam" id="PF05504">
    <property type="entry name" value="Spore_GerAC"/>
    <property type="match status" value="1"/>
</dbReference>
<evidence type="ECO:0000313" key="10">
    <source>
        <dbReference type="EMBL" id="OTA41895.1"/>
    </source>
</evidence>
<dbReference type="InterPro" id="IPR057336">
    <property type="entry name" value="GerAC_N"/>
</dbReference>
<reference evidence="11" key="1">
    <citation type="submission" date="2016-04" db="EMBL/GenBank/DDBJ databases">
        <authorList>
            <person name="Antunes L.P."/>
            <person name="Martins L.F."/>
            <person name="Pereira R.V."/>
            <person name="Thomas A.M."/>
            <person name="Barbosa D."/>
            <person name="Nascimento L."/>
            <person name="Silva G.M."/>
            <person name="Condomitti G.W."/>
            <person name="Digiampietri L.A."/>
            <person name="Lombardi K.C."/>
            <person name="Ramos P.L."/>
            <person name="Quaggio R.B."/>
            <person name="Oliveira J.C."/>
            <person name="Pascon R.C."/>
            <person name="Cruz J.B."/>
            <person name="Silva A.M."/>
            <person name="Setubal J.C."/>
        </authorList>
    </citation>
    <scope>NUCLEOTIDE SEQUENCE [LARGE SCALE GENOMIC DNA]</scope>
</reference>
<dbReference type="InterPro" id="IPR046953">
    <property type="entry name" value="Spore_GerAC-like_C"/>
</dbReference>
<evidence type="ECO:0000259" key="8">
    <source>
        <dbReference type="Pfam" id="PF05504"/>
    </source>
</evidence>
<feature type="domain" description="Spore germination GerAC-like C-terminal" evidence="8">
    <location>
        <begin position="232"/>
        <end position="397"/>
    </location>
</feature>
<keyword evidence="4" id="KW-0732">Signal</keyword>
<dbReference type="Proteomes" id="UP000194267">
    <property type="component" value="Unassembled WGS sequence"/>
</dbReference>
<dbReference type="InterPro" id="IPR008844">
    <property type="entry name" value="Spore_GerAC-like"/>
</dbReference>
<proteinExistence type="inferred from homology"/>
<organism evidence="10 11">
    <name type="scientific">Symbiobacterium thermophilum</name>
    <dbReference type="NCBI Taxonomy" id="2734"/>
    <lineage>
        <taxon>Bacteria</taxon>
        <taxon>Bacillati</taxon>
        <taxon>Bacillota</taxon>
        <taxon>Clostridia</taxon>
        <taxon>Eubacteriales</taxon>
        <taxon>Symbiobacteriaceae</taxon>
        <taxon>Symbiobacterium</taxon>
    </lineage>
</organism>
<dbReference type="GO" id="GO:0009847">
    <property type="term" value="P:spore germination"/>
    <property type="evidence" value="ECO:0007669"/>
    <property type="project" value="InterPro"/>
</dbReference>
<keyword evidence="3" id="KW-0309">Germination</keyword>
<evidence type="ECO:0000256" key="5">
    <source>
        <dbReference type="ARBA" id="ARBA00023136"/>
    </source>
</evidence>
<accession>A0A1Y2T9N3</accession>
<evidence type="ECO:0000256" key="2">
    <source>
        <dbReference type="ARBA" id="ARBA00007886"/>
    </source>
</evidence>
<protein>
    <recommendedName>
        <fullName evidence="12">Spore germination protein</fullName>
    </recommendedName>
</protein>
<dbReference type="NCBIfam" id="TIGR02887">
    <property type="entry name" value="spore_ger_x_C"/>
    <property type="match status" value="1"/>
</dbReference>
<evidence type="ECO:0000256" key="3">
    <source>
        <dbReference type="ARBA" id="ARBA00022544"/>
    </source>
</evidence>
<dbReference type="Gene3D" id="3.30.300.210">
    <property type="entry name" value="Nutrient germinant receptor protein C, domain 3"/>
    <property type="match status" value="1"/>
</dbReference>
<gene>
    <name evidence="10" type="ORF">A6D92_03000</name>
</gene>
<evidence type="ECO:0000259" key="9">
    <source>
        <dbReference type="Pfam" id="PF25198"/>
    </source>
</evidence>
<dbReference type="PANTHER" id="PTHR35789">
    <property type="entry name" value="SPORE GERMINATION PROTEIN B3"/>
    <property type="match status" value="1"/>
</dbReference>
<comment type="subcellular location">
    <subcellularLocation>
        <location evidence="1">Membrane</location>
        <topology evidence="1">Lipid-anchor</topology>
    </subcellularLocation>
</comment>
<dbReference type="GO" id="GO:0016020">
    <property type="term" value="C:membrane"/>
    <property type="evidence" value="ECO:0007669"/>
    <property type="project" value="UniProtKB-SubCell"/>
</dbReference>
<evidence type="ECO:0000256" key="4">
    <source>
        <dbReference type="ARBA" id="ARBA00022729"/>
    </source>
</evidence>
<feature type="domain" description="Spore germination protein N-terminal" evidence="9">
    <location>
        <begin position="21"/>
        <end position="194"/>
    </location>
</feature>
<sequence>MPRSLLVLLLVLPLLAGCWNKMEIEEGAYVLALGVDEGRGGSLAITVVIAKPRALAGKEGGSPEEPPVLITTVEAPGIAAATNILHGYIGRRVQFHHVQAVFVHEQLAREKGLVFLDEFARFRQLRETAFLIVTREPAAEFLSRVVPELDYNPIKFIEQLTYHTRTSGTLPSASQISSFIALLNAEYQEPIAYYAALSAEESGSETISPERESQIEAGVLPRSGGPAVEMIGAAVFRGRRMVGVLNGEEVRALLVLQNRFQGAFDAIPDPGDPDEFIILHVSRGRPTRIFVDRLGEKPSIRAYITLEAEVVGVPSGIDYALPDRQDELEQAIGQHVLQTMERLIEKTQRWESDVAGFGRHAVSAFPTVQTWEAYNWPRRYAEAEITATVDVRLRRFGLTLAPTRSSEERMTR</sequence>